<dbReference type="Proteomes" id="UP000031549">
    <property type="component" value="Unassembled WGS sequence"/>
</dbReference>
<dbReference type="Pfam" id="PF15919">
    <property type="entry name" value="HicB_lk_antitox"/>
    <property type="match status" value="1"/>
</dbReference>
<dbReference type="InterPro" id="IPR035069">
    <property type="entry name" value="TTHA1013/TTHA0281-like"/>
</dbReference>
<feature type="region of interest" description="Disordered" evidence="1">
    <location>
        <begin position="54"/>
        <end position="78"/>
    </location>
</feature>
<keyword evidence="4" id="KW-1185">Reference proteome</keyword>
<dbReference type="Gene3D" id="3.30.160.250">
    <property type="match status" value="1"/>
</dbReference>
<evidence type="ECO:0000313" key="4">
    <source>
        <dbReference type="Proteomes" id="UP000031549"/>
    </source>
</evidence>
<dbReference type="AlphaFoldDB" id="A0A846H1Z2"/>
<dbReference type="RefSeq" id="WP_039738954.1">
    <property type="nucleotide sequence ID" value="NZ_JTCM02000003.1"/>
</dbReference>
<protein>
    <submittedName>
        <fullName evidence="3">Type II toxin-antitoxin system HicB family antitoxin</fullName>
    </submittedName>
</protein>
<proteinExistence type="predicted"/>
<comment type="caution">
    <text evidence="3">The sequence shown here is derived from an EMBL/GenBank/DDBJ whole genome shotgun (WGS) entry which is preliminary data.</text>
</comment>
<dbReference type="PANTHER" id="PTHR34504">
    <property type="entry name" value="ANTITOXIN HICB"/>
    <property type="match status" value="1"/>
</dbReference>
<sequence>MKYTIVIKWSESDECYVVLLPEFTNVMQPCTHGDTYEEAVKNAQEVLEMLISSALSDSEPLPEPETLGKTFKENSYSR</sequence>
<evidence type="ECO:0000256" key="1">
    <source>
        <dbReference type="SAM" id="MobiDB-lite"/>
    </source>
</evidence>
<dbReference type="EMBL" id="JTCM02000003">
    <property type="protein sequence ID" value="NEU71556.1"/>
    <property type="molecule type" value="Genomic_DNA"/>
</dbReference>
<name>A0A846H1Z2_9CYAN</name>
<feature type="domain" description="HicB-like antitoxin of toxin-antitoxin system" evidence="2">
    <location>
        <begin position="3"/>
        <end position="77"/>
    </location>
</feature>
<dbReference type="InterPro" id="IPR051404">
    <property type="entry name" value="TA_system_antitoxin"/>
</dbReference>
<dbReference type="PANTHER" id="PTHR34504:SF2">
    <property type="entry name" value="UPF0150 PROTEIN SSL0259"/>
    <property type="match status" value="1"/>
</dbReference>
<accession>A0A846H1Z2</accession>
<organism evidence="3 4">
    <name type="scientific">Hassallia byssoidea VB512170</name>
    <dbReference type="NCBI Taxonomy" id="1304833"/>
    <lineage>
        <taxon>Bacteria</taxon>
        <taxon>Bacillati</taxon>
        <taxon>Cyanobacteriota</taxon>
        <taxon>Cyanophyceae</taxon>
        <taxon>Nostocales</taxon>
        <taxon>Tolypothrichaceae</taxon>
        <taxon>Hassallia</taxon>
    </lineage>
</organism>
<gene>
    <name evidence="3" type="ORF">PI95_002905</name>
</gene>
<evidence type="ECO:0000259" key="2">
    <source>
        <dbReference type="Pfam" id="PF15919"/>
    </source>
</evidence>
<dbReference type="InterPro" id="IPR031807">
    <property type="entry name" value="HicB-like"/>
</dbReference>
<dbReference type="SUPFAM" id="SSF143100">
    <property type="entry name" value="TTHA1013/TTHA0281-like"/>
    <property type="match status" value="1"/>
</dbReference>
<evidence type="ECO:0000313" key="3">
    <source>
        <dbReference type="EMBL" id="NEU71556.1"/>
    </source>
</evidence>
<reference evidence="3 4" key="1">
    <citation type="journal article" date="2015" name="Genome Announc.">
        <title>Draft Genome Sequence of Cyanobacterium Hassallia byssoidea Strain VB512170, Isolated from Monuments in India.</title>
        <authorList>
            <person name="Singh D."/>
            <person name="Chandrababunaidu M.M."/>
            <person name="Panda A."/>
            <person name="Sen D."/>
            <person name="Bhattacharyya S."/>
            <person name="Adhikary S.P."/>
            <person name="Tripathy S."/>
        </authorList>
    </citation>
    <scope>NUCLEOTIDE SEQUENCE [LARGE SCALE GENOMIC DNA]</scope>
    <source>
        <strain evidence="3 4">VB512170</strain>
    </source>
</reference>